<evidence type="ECO:0000313" key="2">
    <source>
        <dbReference type="EMBL" id="ALG88627.1"/>
    </source>
</evidence>
<dbReference type="EMBL" id="KT351734">
    <property type="protein sequence ID" value="ALG88627.1"/>
    <property type="molecule type" value="Genomic_DNA"/>
</dbReference>
<accession>A0A0N9NLI3</accession>
<proteinExistence type="predicted"/>
<keyword evidence="2" id="KW-0614">Plasmid</keyword>
<dbReference type="GO" id="GO:0003964">
    <property type="term" value="F:RNA-directed DNA polymerase activity"/>
    <property type="evidence" value="ECO:0007669"/>
    <property type="project" value="UniProtKB-KW"/>
</dbReference>
<sequence length="139" mass="16549">MAPGKGICRGSALSPLIDGSLLRHIDSYFAAREEVFYARYMDNFIFFTKTRWHLRKTIKSLHDFFDLGDFETHLDTTQLGRIEHGFDWLGLWYAPERPRIASRAVENHRAHITRLYEQARLRKLSKAETDNRMREYEVW</sequence>
<dbReference type="InterPro" id="IPR043502">
    <property type="entry name" value="DNA/RNA_pol_sf"/>
</dbReference>
<keyword evidence="2" id="KW-0808">Transferase</keyword>
<evidence type="ECO:0000259" key="1">
    <source>
        <dbReference type="PROSITE" id="PS50878"/>
    </source>
</evidence>
<reference evidence="2" key="2">
    <citation type="submission" date="2015-07" db="EMBL/GenBank/DDBJ databases">
        <authorList>
            <person name="Welte C."/>
            <person name="de Graaf R."/>
            <person name="van den Bosch T.J.M."/>
            <person name="Op den Camp H."/>
            <person name="van Dam N."/>
            <person name="Jetten M."/>
        </authorList>
    </citation>
    <scope>NUCLEOTIDE SEQUENCE</scope>
    <source>
        <plasmid evidence="2">Drgb3</plasmid>
    </source>
</reference>
<dbReference type="RefSeq" id="WP_228030184.1">
    <property type="nucleotide sequence ID" value="NZ_KT351734.1"/>
</dbReference>
<dbReference type="SUPFAM" id="SSF56672">
    <property type="entry name" value="DNA/RNA polymerases"/>
    <property type="match status" value="1"/>
</dbReference>
<organism evidence="2">
    <name type="scientific">Pectobacterium carotovorum</name>
    <name type="common">Erwinia carotovora</name>
    <dbReference type="NCBI Taxonomy" id="554"/>
    <lineage>
        <taxon>Bacteria</taxon>
        <taxon>Pseudomonadati</taxon>
        <taxon>Pseudomonadota</taxon>
        <taxon>Gammaproteobacteria</taxon>
        <taxon>Enterobacterales</taxon>
        <taxon>Pectobacteriaceae</taxon>
        <taxon>Pectobacterium</taxon>
    </lineage>
</organism>
<feature type="domain" description="Reverse transcriptase" evidence="1">
    <location>
        <begin position="1"/>
        <end position="93"/>
    </location>
</feature>
<dbReference type="InterPro" id="IPR000477">
    <property type="entry name" value="RT_dom"/>
</dbReference>
<protein>
    <submittedName>
        <fullName evidence="2">Reverse transcriptase</fullName>
    </submittedName>
</protein>
<keyword evidence="2" id="KW-0695">RNA-directed DNA polymerase</keyword>
<geneLocation type="plasmid" evidence="2">
    <name>Drgb3</name>
</geneLocation>
<name>A0A0N9NLI3_PECCA</name>
<keyword evidence="2" id="KW-0548">Nucleotidyltransferase</keyword>
<reference evidence="2" key="1">
    <citation type="journal article" date="2015" name="Environ. Microbiol.">
        <title>Plasmids from the gut microbiome of cabbage root fly larvae encode SaxA that catalyses the conversion of the plant toxin 2-phenylethyl isothiocyanate.</title>
        <authorList>
            <person name="Welte C.U."/>
            <person name="de Graaf R.M."/>
            <person name="van den Bosch T.J."/>
            <person name="Op den Camp H.J."/>
            <person name="van Dam N.M."/>
            <person name="Jetten M.S."/>
        </authorList>
    </citation>
    <scope>NUCLEOTIDE SEQUENCE</scope>
    <source>
        <plasmid evidence="2">Drgb3</plasmid>
    </source>
</reference>
<dbReference type="PROSITE" id="PS50878">
    <property type="entry name" value="RT_POL"/>
    <property type="match status" value="1"/>
</dbReference>
<dbReference type="AlphaFoldDB" id="A0A0N9NLI3"/>